<protein>
    <submittedName>
        <fullName evidence="2">Uncharacterized protein</fullName>
    </submittedName>
</protein>
<accession>A0A315UQU0</accession>
<feature type="region of interest" description="Disordered" evidence="1">
    <location>
        <begin position="1"/>
        <end position="31"/>
    </location>
</feature>
<evidence type="ECO:0000313" key="3">
    <source>
        <dbReference type="Proteomes" id="UP000250572"/>
    </source>
</evidence>
<feature type="compositionally biased region" description="Polar residues" evidence="1">
    <location>
        <begin position="200"/>
        <end position="219"/>
    </location>
</feature>
<reference evidence="2 3" key="1">
    <citation type="journal article" date="2018" name="G3 (Bethesda)">
        <title>A High-Quality Reference Genome for the Invasive Mosquitofish Gambusia affinis Using a Chicago Library.</title>
        <authorList>
            <person name="Hoffberg S.L."/>
            <person name="Troendle N.J."/>
            <person name="Glenn T.C."/>
            <person name="Mahmud O."/>
            <person name="Louha S."/>
            <person name="Chalopin D."/>
            <person name="Bennetzen J.L."/>
            <person name="Mauricio R."/>
        </authorList>
    </citation>
    <scope>NUCLEOTIDE SEQUENCE [LARGE SCALE GENOMIC DNA]</scope>
    <source>
        <strain evidence="2">NE01/NJP1002.9</strain>
        <tissue evidence="2">Muscle</tissue>
    </source>
</reference>
<dbReference type="Proteomes" id="UP000250572">
    <property type="component" value="Unassembled WGS sequence"/>
</dbReference>
<gene>
    <name evidence="2" type="ORF">CCH79_00018489</name>
</gene>
<dbReference type="EMBL" id="NHOQ01002849">
    <property type="protein sequence ID" value="PWA14349.1"/>
    <property type="molecule type" value="Genomic_DNA"/>
</dbReference>
<sequence length="256" mass="27766">MQISHVPISTGINTQLPASRRQQSLTPVAPMDPMVMKRSQLYGMSNSPYSQQQGAPYPGQPYSSPSPHRYPMGIVQQKWAEMLTLRNSNIVKAVKQKLRPDDPELCTACRSRRLQWNGSGPAGLGRPISGLQPMSSQYGQQQQQNLSFSQPGQPPYFSPSQQPPAAPSQPPYLQPCPLPSQEVPQEAYGGRGKSAAMTPGKSNQEDLSQQERPSSLPTLTVRQIEQLSGRAAALAARLSCSSLSSSIMTPSVSPGR</sequence>
<evidence type="ECO:0000256" key="1">
    <source>
        <dbReference type="SAM" id="MobiDB-lite"/>
    </source>
</evidence>
<feature type="compositionally biased region" description="Pro residues" evidence="1">
    <location>
        <begin position="152"/>
        <end position="178"/>
    </location>
</feature>
<proteinExistence type="predicted"/>
<evidence type="ECO:0000313" key="2">
    <source>
        <dbReference type="EMBL" id="PWA14349.1"/>
    </source>
</evidence>
<feature type="compositionally biased region" description="Polar residues" evidence="1">
    <location>
        <begin position="10"/>
        <end position="26"/>
    </location>
</feature>
<comment type="caution">
    <text evidence="2">The sequence shown here is derived from an EMBL/GenBank/DDBJ whole genome shotgun (WGS) entry which is preliminary data.</text>
</comment>
<feature type="compositionally biased region" description="Low complexity" evidence="1">
    <location>
        <begin position="131"/>
        <end position="151"/>
    </location>
</feature>
<name>A0A315UQU0_GAMAF</name>
<feature type="region of interest" description="Disordered" evidence="1">
    <location>
        <begin position="116"/>
        <end position="219"/>
    </location>
</feature>
<keyword evidence="3" id="KW-1185">Reference proteome</keyword>
<organism evidence="2 3">
    <name type="scientific">Gambusia affinis</name>
    <name type="common">Western mosquitofish</name>
    <name type="synonym">Heterandria affinis</name>
    <dbReference type="NCBI Taxonomy" id="33528"/>
    <lineage>
        <taxon>Eukaryota</taxon>
        <taxon>Metazoa</taxon>
        <taxon>Chordata</taxon>
        <taxon>Craniata</taxon>
        <taxon>Vertebrata</taxon>
        <taxon>Euteleostomi</taxon>
        <taxon>Actinopterygii</taxon>
        <taxon>Neopterygii</taxon>
        <taxon>Teleostei</taxon>
        <taxon>Neoteleostei</taxon>
        <taxon>Acanthomorphata</taxon>
        <taxon>Ovalentaria</taxon>
        <taxon>Atherinomorphae</taxon>
        <taxon>Cyprinodontiformes</taxon>
        <taxon>Poeciliidae</taxon>
        <taxon>Poeciliinae</taxon>
        <taxon>Gambusia</taxon>
    </lineage>
</organism>
<dbReference type="AlphaFoldDB" id="A0A315UQU0"/>